<comment type="caution">
    <text evidence="1">The sequence shown here is derived from an EMBL/GenBank/DDBJ whole genome shotgun (WGS) entry which is preliminary data.</text>
</comment>
<reference evidence="1 2" key="2">
    <citation type="journal article" date="2009" name="PLoS ONE">
        <title>An integrated genetic and cytogenetic map of the cucumber genome.</title>
        <authorList>
            <person name="Ren Y."/>
            <person name="Zhang Z."/>
            <person name="Liu J."/>
            <person name="Staub J.E."/>
            <person name="Han Y."/>
            <person name="Cheng Z."/>
            <person name="Li X."/>
            <person name="Lu J."/>
            <person name="Miao H."/>
            <person name="Kang H."/>
            <person name="Xie B."/>
            <person name="Gu X."/>
            <person name="Wang X."/>
            <person name="Du Y."/>
            <person name="Jin W."/>
            <person name="Huang S."/>
        </authorList>
    </citation>
    <scope>NUCLEOTIDE SEQUENCE [LARGE SCALE GENOMIC DNA]</scope>
    <source>
        <strain evidence="2">cv. 9930</strain>
        <tissue evidence="1">Leaf</tissue>
    </source>
</reference>
<reference evidence="1 2" key="3">
    <citation type="journal article" date="2010" name="BMC Genomics">
        <title>Transcriptome sequencing and comparative analysis of cucumber flowers with different sex types.</title>
        <authorList>
            <person name="Guo S."/>
            <person name="Zheng Y."/>
            <person name="Joung J.G."/>
            <person name="Liu S."/>
            <person name="Zhang Z."/>
            <person name="Crasta O.R."/>
            <person name="Sobral B.W."/>
            <person name="Xu Y."/>
            <person name="Huang S."/>
            <person name="Fei Z."/>
        </authorList>
    </citation>
    <scope>NUCLEOTIDE SEQUENCE [LARGE SCALE GENOMIC DNA]</scope>
    <source>
        <strain evidence="2">cv. 9930</strain>
        <tissue evidence="1">Leaf</tissue>
    </source>
</reference>
<dbReference type="EMBL" id="ACHR03000071">
    <property type="protein sequence ID" value="KAE8637198.1"/>
    <property type="molecule type" value="Genomic_DNA"/>
</dbReference>
<reference evidence="1 2" key="1">
    <citation type="journal article" date="2009" name="Nat. Genet.">
        <title>The genome of the cucumber, Cucumis sativus L.</title>
        <authorList>
            <person name="Huang S."/>
            <person name="Li R."/>
            <person name="Zhang Z."/>
            <person name="Li L."/>
            <person name="Gu X."/>
            <person name="Fan W."/>
            <person name="Lucas W.J."/>
            <person name="Wang X."/>
            <person name="Xie B."/>
            <person name="Ni P."/>
            <person name="Ren Y."/>
            <person name="Zhu H."/>
            <person name="Li J."/>
            <person name="Lin K."/>
            <person name="Jin W."/>
            <person name="Fei Z."/>
            <person name="Li G."/>
            <person name="Staub J."/>
            <person name="Kilian A."/>
            <person name="van der Vossen E.A."/>
            <person name="Wu Y."/>
            <person name="Guo J."/>
            <person name="He J."/>
            <person name="Jia Z."/>
            <person name="Ren Y."/>
            <person name="Tian G."/>
            <person name="Lu Y."/>
            <person name="Ruan J."/>
            <person name="Qian W."/>
            <person name="Wang M."/>
            <person name="Huang Q."/>
            <person name="Li B."/>
            <person name="Xuan Z."/>
            <person name="Cao J."/>
            <person name="Asan"/>
            <person name="Wu Z."/>
            <person name="Zhang J."/>
            <person name="Cai Q."/>
            <person name="Bai Y."/>
            <person name="Zhao B."/>
            <person name="Han Y."/>
            <person name="Li Y."/>
            <person name="Li X."/>
            <person name="Wang S."/>
            <person name="Shi Q."/>
            <person name="Liu S."/>
            <person name="Cho W.K."/>
            <person name="Kim J.Y."/>
            <person name="Xu Y."/>
            <person name="Heller-Uszynska K."/>
            <person name="Miao H."/>
            <person name="Cheng Z."/>
            <person name="Zhang S."/>
            <person name="Wu J."/>
            <person name="Yang Y."/>
            <person name="Kang H."/>
            <person name="Li M."/>
            <person name="Liang H."/>
            <person name="Ren X."/>
            <person name="Shi Z."/>
            <person name="Wen M."/>
            <person name="Jian M."/>
            <person name="Yang H."/>
            <person name="Zhang G."/>
            <person name="Yang Z."/>
            <person name="Chen R."/>
            <person name="Liu S."/>
            <person name="Li J."/>
            <person name="Ma L."/>
            <person name="Liu H."/>
            <person name="Zhou Y."/>
            <person name="Zhao J."/>
            <person name="Fang X."/>
            <person name="Li G."/>
            <person name="Fang L."/>
            <person name="Li Y."/>
            <person name="Liu D."/>
            <person name="Zheng H."/>
            <person name="Zhang Y."/>
            <person name="Qin N."/>
            <person name="Li Z."/>
            <person name="Yang G."/>
            <person name="Yang S."/>
            <person name="Bolund L."/>
            <person name="Kristiansen K."/>
            <person name="Zheng H."/>
            <person name="Li S."/>
            <person name="Zhang X."/>
            <person name="Yang H."/>
            <person name="Wang J."/>
            <person name="Sun R."/>
            <person name="Zhang B."/>
            <person name="Jiang S."/>
            <person name="Wang J."/>
            <person name="Du Y."/>
            <person name="Li S."/>
        </authorList>
    </citation>
    <scope>NUCLEOTIDE SEQUENCE [LARGE SCALE GENOMIC DNA]</scope>
    <source>
        <strain evidence="2">cv. 9930</strain>
        <tissue evidence="1">Leaf</tissue>
    </source>
</reference>
<dbReference type="Proteomes" id="UP000029981">
    <property type="component" value="Unassembled WGS sequence"/>
</dbReference>
<feature type="non-terminal residue" evidence="1">
    <location>
        <position position="1"/>
    </location>
</feature>
<name>A0ACB6HBD1_CUCSA</name>
<evidence type="ECO:0000313" key="2">
    <source>
        <dbReference type="Proteomes" id="UP000029981"/>
    </source>
</evidence>
<keyword evidence="2" id="KW-1185">Reference proteome</keyword>
<protein>
    <submittedName>
        <fullName evidence="1">Uncharacterized protein</fullName>
    </submittedName>
</protein>
<accession>A0ACB6HBD1</accession>
<evidence type="ECO:0000313" key="1">
    <source>
        <dbReference type="EMBL" id="KAE8637198.1"/>
    </source>
</evidence>
<reference evidence="1 2" key="4">
    <citation type="journal article" date="2011" name="BMC Genomics">
        <title>RNA-Seq improves annotation of protein-coding genes in the cucumber genome.</title>
        <authorList>
            <person name="Li Z."/>
            <person name="Zhang Z."/>
            <person name="Yan P."/>
            <person name="Huang S."/>
            <person name="Fei Z."/>
            <person name="Lin K."/>
        </authorList>
    </citation>
    <scope>NUCLEOTIDE SEQUENCE [LARGE SCALE GENOMIC DNA]</scope>
    <source>
        <strain evidence="2">cv. 9930</strain>
        <tissue evidence="1">Leaf</tissue>
    </source>
</reference>
<gene>
    <name evidence="1" type="ORF">Csa_023065</name>
</gene>
<sequence length="74" mass="8562">HGHDMLYWVLQGTCLVTTRLYWGQSIKNPLSKHDVYYCTSGLPTISQNSSSTTLIELGDLRHMRNPNFSFMYVH</sequence>
<organism evidence="1 2">
    <name type="scientific">Cucumis sativus</name>
    <name type="common">Cucumber</name>
    <dbReference type="NCBI Taxonomy" id="3659"/>
    <lineage>
        <taxon>Eukaryota</taxon>
        <taxon>Viridiplantae</taxon>
        <taxon>Streptophyta</taxon>
        <taxon>Embryophyta</taxon>
        <taxon>Tracheophyta</taxon>
        <taxon>Spermatophyta</taxon>
        <taxon>Magnoliopsida</taxon>
        <taxon>eudicotyledons</taxon>
        <taxon>Gunneridae</taxon>
        <taxon>Pentapetalae</taxon>
        <taxon>rosids</taxon>
        <taxon>fabids</taxon>
        <taxon>Cucurbitales</taxon>
        <taxon>Cucurbitaceae</taxon>
        <taxon>Benincaseae</taxon>
        <taxon>Cucumis</taxon>
    </lineage>
</organism>
<proteinExistence type="predicted"/>
<reference evidence="1 2" key="5">
    <citation type="journal article" date="2019" name="Gigascience">
        <title>A chromosome-scale genome assembly of cucumber (Cucumis sativus L.).</title>
        <authorList>
            <person name="Li Q."/>
            <person name="Li H."/>
            <person name="Huang W."/>
            <person name="Xu Y."/>
            <person name="Zhou Q."/>
            <person name="Wang S."/>
            <person name="Ruan J."/>
            <person name="Huang S."/>
            <person name="Zhang Z."/>
        </authorList>
    </citation>
    <scope>NUCLEOTIDE SEQUENCE [LARGE SCALE GENOMIC DNA]</scope>
    <source>
        <strain evidence="2">cv. 9930</strain>
        <tissue evidence="1">Leaf</tissue>
    </source>
</reference>